<reference evidence="2" key="1">
    <citation type="journal article" date="2020" name="Stud. Mycol.">
        <title>101 Dothideomycetes genomes: a test case for predicting lifestyles and emergence of pathogens.</title>
        <authorList>
            <person name="Haridas S."/>
            <person name="Albert R."/>
            <person name="Binder M."/>
            <person name="Bloem J."/>
            <person name="Labutti K."/>
            <person name="Salamov A."/>
            <person name="Andreopoulos B."/>
            <person name="Baker S."/>
            <person name="Barry K."/>
            <person name="Bills G."/>
            <person name="Bluhm B."/>
            <person name="Cannon C."/>
            <person name="Castanera R."/>
            <person name="Culley D."/>
            <person name="Daum C."/>
            <person name="Ezra D."/>
            <person name="Gonzalez J."/>
            <person name="Henrissat B."/>
            <person name="Kuo A."/>
            <person name="Liang C."/>
            <person name="Lipzen A."/>
            <person name="Lutzoni F."/>
            <person name="Magnuson J."/>
            <person name="Mondo S."/>
            <person name="Nolan M."/>
            <person name="Ohm R."/>
            <person name="Pangilinan J."/>
            <person name="Park H.-J."/>
            <person name="Ramirez L."/>
            <person name="Alfaro M."/>
            <person name="Sun H."/>
            <person name="Tritt A."/>
            <person name="Yoshinaga Y."/>
            <person name="Zwiers L.-H."/>
            <person name="Turgeon B."/>
            <person name="Goodwin S."/>
            <person name="Spatafora J."/>
            <person name="Crous P."/>
            <person name="Grigoriev I."/>
        </authorList>
    </citation>
    <scope>NUCLEOTIDE SEQUENCE</scope>
    <source>
        <strain evidence="2">CBS 116435</strain>
    </source>
</reference>
<feature type="compositionally biased region" description="Polar residues" evidence="1">
    <location>
        <begin position="208"/>
        <end position="218"/>
    </location>
</feature>
<evidence type="ECO:0000313" key="3">
    <source>
        <dbReference type="Proteomes" id="UP000799441"/>
    </source>
</evidence>
<accession>A0A9P4UTU2</accession>
<feature type="compositionally biased region" description="Low complexity" evidence="1">
    <location>
        <begin position="97"/>
        <end position="111"/>
    </location>
</feature>
<feature type="compositionally biased region" description="Basic residues" evidence="1">
    <location>
        <begin position="1"/>
        <end position="11"/>
    </location>
</feature>
<proteinExistence type="predicted"/>
<feature type="region of interest" description="Disordered" evidence="1">
    <location>
        <begin position="1"/>
        <end position="278"/>
    </location>
</feature>
<keyword evidence="3" id="KW-1185">Reference proteome</keyword>
<sequence>MFAQQKGRKRSRTVDADGGELPEKKARPTTGDSSDGWNPHDSVIGTPQQSGYYQQPKYDSDSASSMISEPGSPQDFSEDSDMDVVMDTDEPTANQDSTSPRRSAFSSSSSPWKAQPRIRQERKPTPFSPLARAGVQSPSRLKMGNHVRDRHPQQNFTSDRLEVPSPIDEDEVPTPPSAAEAAGSQFSMLSVSDVNMDDDGMPADRSIPTINIDPTHSMTPVGIGDEHAILPDDSDAEGMDASDSNTLPEMVVRKQRQRSGALSSPRATPDPGPSNKRTFLMGFRADCEKCRMRVPGHMNHLLT</sequence>
<protein>
    <submittedName>
        <fullName evidence="2">Uncharacterized protein</fullName>
    </submittedName>
</protein>
<evidence type="ECO:0000313" key="2">
    <source>
        <dbReference type="EMBL" id="KAF2725038.1"/>
    </source>
</evidence>
<name>A0A9P4UTU2_9PEZI</name>
<dbReference type="OrthoDB" id="2446291at2759"/>
<dbReference type="Proteomes" id="UP000799441">
    <property type="component" value="Unassembled WGS sequence"/>
</dbReference>
<organism evidence="2 3">
    <name type="scientific">Polychaeton citri CBS 116435</name>
    <dbReference type="NCBI Taxonomy" id="1314669"/>
    <lineage>
        <taxon>Eukaryota</taxon>
        <taxon>Fungi</taxon>
        <taxon>Dikarya</taxon>
        <taxon>Ascomycota</taxon>
        <taxon>Pezizomycotina</taxon>
        <taxon>Dothideomycetes</taxon>
        <taxon>Dothideomycetidae</taxon>
        <taxon>Capnodiales</taxon>
        <taxon>Capnodiaceae</taxon>
        <taxon>Polychaeton</taxon>
    </lineage>
</organism>
<evidence type="ECO:0000256" key="1">
    <source>
        <dbReference type="SAM" id="MobiDB-lite"/>
    </source>
</evidence>
<dbReference type="AlphaFoldDB" id="A0A9P4UTU2"/>
<feature type="compositionally biased region" description="Polar residues" evidence="1">
    <location>
        <begin position="184"/>
        <end position="193"/>
    </location>
</feature>
<feature type="compositionally biased region" description="Acidic residues" evidence="1">
    <location>
        <begin position="76"/>
        <end position="90"/>
    </location>
</feature>
<comment type="caution">
    <text evidence="2">The sequence shown here is derived from an EMBL/GenBank/DDBJ whole genome shotgun (WGS) entry which is preliminary data.</text>
</comment>
<gene>
    <name evidence="2" type="ORF">K431DRAFT_309702</name>
</gene>
<dbReference type="EMBL" id="MU003769">
    <property type="protein sequence ID" value="KAF2725038.1"/>
    <property type="molecule type" value="Genomic_DNA"/>
</dbReference>